<evidence type="ECO:0000256" key="1">
    <source>
        <dbReference type="ARBA" id="ARBA00005519"/>
    </source>
</evidence>
<keyword evidence="2" id="KW-0119">Carbohydrate metabolism</keyword>
<feature type="compositionally biased region" description="Pro residues" evidence="3">
    <location>
        <begin position="264"/>
        <end position="277"/>
    </location>
</feature>
<dbReference type="Pfam" id="PF00553">
    <property type="entry name" value="CBM_2"/>
    <property type="match status" value="1"/>
</dbReference>
<feature type="region of interest" description="Disordered" evidence="3">
    <location>
        <begin position="251"/>
        <end position="280"/>
    </location>
</feature>
<keyword evidence="4" id="KW-0732">Signal</keyword>
<dbReference type="GO" id="GO:0000272">
    <property type="term" value="P:polysaccharide catabolic process"/>
    <property type="evidence" value="ECO:0007669"/>
    <property type="project" value="UniProtKB-KW"/>
</dbReference>
<feature type="chain" id="PRO_5037034835" evidence="4">
    <location>
        <begin position="36"/>
        <end position="376"/>
    </location>
</feature>
<feature type="signal peptide" evidence="4">
    <location>
        <begin position="1"/>
        <end position="35"/>
    </location>
</feature>
<dbReference type="InterPro" id="IPR008965">
    <property type="entry name" value="CBM2/CBM3_carb-bd_dom_sf"/>
</dbReference>
<dbReference type="GO" id="GO:0030247">
    <property type="term" value="F:polysaccharide binding"/>
    <property type="evidence" value="ECO:0007669"/>
    <property type="project" value="UniProtKB-UniRule"/>
</dbReference>
<evidence type="ECO:0000313" key="7">
    <source>
        <dbReference type="Proteomes" id="UP000660611"/>
    </source>
</evidence>
<dbReference type="EMBL" id="BONQ01000017">
    <property type="protein sequence ID" value="GIG42883.1"/>
    <property type="molecule type" value="Genomic_DNA"/>
</dbReference>
<dbReference type="PROSITE" id="PS51173">
    <property type="entry name" value="CBM2"/>
    <property type="match status" value="1"/>
</dbReference>
<comment type="similarity">
    <text evidence="1 2">Belongs to the glycosyl hydrolase 12 (cellulase H) family.</text>
</comment>
<protein>
    <submittedName>
        <fullName evidence="6">Glycosyl hydrolase family 5</fullName>
    </submittedName>
</protein>
<evidence type="ECO:0000259" key="5">
    <source>
        <dbReference type="PROSITE" id="PS51173"/>
    </source>
</evidence>
<dbReference type="SUPFAM" id="SSF49899">
    <property type="entry name" value="Concanavalin A-like lectins/glucanases"/>
    <property type="match status" value="1"/>
</dbReference>
<dbReference type="InterPro" id="IPR001919">
    <property type="entry name" value="CBD2"/>
</dbReference>
<keyword evidence="2" id="KW-0326">Glycosidase</keyword>
<evidence type="ECO:0000256" key="4">
    <source>
        <dbReference type="SAM" id="SignalP"/>
    </source>
</evidence>
<gene>
    <name evidence="6" type="ORF">Dsi01nite_009240</name>
</gene>
<dbReference type="Gene3D" id="2.60.120.180">
    <property type="match status" value="1"/>
</dbReference>
<dbReference type="InterPro" id="IPR013320">
    <property type="entry name" value="ConA-like_dom_sf"/>
</dbReference>
<dbReference type="GO" id="GO:0008810">
    <property type="term" value="F:cellulase activity"/>
    <property type="evidence" value="ECO:0007669"/>
    <property type="project" value="InterPro"/>
</dbReference>
<evidence type="ECO:0000256" key="2">
    <source>
        <dbReference type="RuleBase" id="RU361163"/>
    </source>
</evidence>
<dbReference type="InterPro" id="IPR013319">
    <property type="entry name" value="GH11/12"/>
</dbReference>
<dbReference type="Gene3D" id="2.60.40.290">
    <property type="match status" value="1"/>
</dbReference>
<keyword evidence="2 6" id="KW-0378">Hydrolase</keyword>
<name>A0A919U9Q8_9ACTN</name>
<proteinExistence type="inferred from homology"/>
<dbReference type="AlphaFoldDB" id="A0A919U9Q8"/>
<dbReference type="SUPFAM" id="SSF49384">
    <property type="entry name" value="Carbohydrate-binding domain"/>
    <property type="match status" value="1"/>
</dbReference>
<accession>A0A919U9Q8</accession>
<keyword evidence="2" id="KW-0624">Polysaccharide degradation</keyword>
<dbReference type="Pfam" id="PF01670">
    <property type="entry name" value="Glyco_hydro_12"/>
    <property type="match status" value="1"/>
</dbReference>
<keyword evidence="7" id="KW-1185">Reference proteome</keyword>
<evidence type="ECO:0000313" key="6">
    <source>
        <dbReference type="EMBL" id="GIG42883.1"/>
    </source>
</evidence>
<dbReference type="InterPro" id="IPR012291">
    <property type="entry name" value="CBM2_carb-bd_dom_sf"/>
</dbReference>
<comment type="caution">
    <text evidence="6">The sequence shown here is derived from an EMBL/GenBank/DDBJ whole genome shotgun (WGS) entry which is preliminary data.</text>
</comment>
<evidence type="ECO:0000256" key="3">
    <source>
        <dbReference type="SAM" id="MobiDB-lite"/>
    </source>
</evidence>
<dbReference type="SMART" id="SM00637">
    <property type="entry name" value="CBD_II"/>
    <property type="match status" value="1"/>
</dbReference>
<dbReference type="PANTHER" id="PTHR34002">
    <property type="entry name" value="BLR1656 PROTEIN"/>
    <property type="match status" value="1"/>
</dbReference>
<dbReference type="InterPro" id="IPR002594">
    <property type="entry name" value="GH12"/>
</dbReference>
<sequence>MSRHLRSVLVTGLAAVGLVAAAGTAILAAATSAHADTTICEKYGSTTIQGGRYVVQNNVWGTDQTQCINVTSTGFSISQANHNVPTNGAPASYPSVFYGCHYTNCSSGTILPLRVSDSRFATIQTSVSMSYPGSGQWDAAYDIWFDPTPRTDGQNTGAEIMVWVNHAGAPQPVGSRVATVSLAGGTWDVWFGNIGWNVISYVRTQGTGSVSFAPATFLNDAVSRGYAQTSWYLTSIQAGFEPWTGGQGLAVNSFSVTTGGTPPTSQPPTSSSPPPNPGNGRCAVTYTKNDWGTGFTADVKVTNTGTAPLNGWTVAWTFSGNQRVTSSWNATVTQSGTSVTARNLSYNGTIPPGGSTTFGFQATYSGSNPAPALACS</sequence>
<dbReference type="PANTHER" id="PTHR34002:SF9">
    <property type="entry name" value="XYLOGLUCAN-SPECIFIC ENDO-BETA-1,4-GLUCANASE A"/>
    <property type="match status" value="1"/>
</dbReference>
<organism evidence="6 7">
    <name type="scientific">Dactylosporangium siamense</name>
    <dbReference type="NCBI Taxonomy" id="685454"/>
    <lineage>
        <taxon>Bacteria</taxon>
        <taxon>Bacillati</taxon>
        <taxon>Actinomycetota</taxon>
        <taxon>Actinomycetes</taxon>
        <taxon>Micromonosporales</taxon>
        <taxon>Micromonosporaceae</taxon>
        <taxon>Dactylosporangium</taxon>
    </lineage>
</organism>
<dbReference type="Proteomes" id="UP000660611">
    <property type="component" value="Unassembled WGS sequence"/>
</dbReference>
<feature type="domain" description="CBM2" evidence="5">
    <location>
        <begin position="275"/>
        <end position="376"/>
    </location>
</feature>
<reference evidence="6" key="1">
    <citation type="submission" date="2021-01" db="EMBL/GenBank/DDBJ databases">
        <title>Whole genome shotgun sequence of Dactylosporangium siamense NBRC 106093.</title>
        <authorList>
            <person name="Komaki H."/>
            <person name="Tamura T."/>
        </authorList>
    </citation>
    <scope>NUCLEOTIDE SEQUENCE</scope>
    <source>
        <strain evidence="6">NBRC 106093</strain>
    </source>
</reference>
<dbReference type="RefSeq" id="WP_203844751.1">
    <property type="nucleotide sequence ID" value="NZ_BAAAVW010000002.1"/>
</dbReference>